<keyword evidence="2" id="KW-1133">Transmembrane helix</keyword>
<dbReference type="Pfam" id="PF13731">
    <property type="entry name" value="WxL"/>
    <property type="match status" value="1"/>
</dbReference>
<evidence type="ECO:0000313" key="5">
    <source>
        <dbReference type="Proteomes" id="UP000251891"/>
    </source>
</evidence>
<keyword evidence="2" id="KW-0472">Membrane</keyword>
<dbReference type="RefSeq" id="WP_111863230.1">
    <property type="nucleotide sequence ID" value="NZ_QLYX01000001.1"/>
</dbReference>
<dbReference type="Gene3D" id="2.60.40.230">
    <property type="entry name" value="Neocarzinostatin-like"/>
    <property type="match status" value="1"/>
</dbReference>
<dbReference type="InterPro" id="IPR027994">
    <property type="entry name" value="WxL_dom"/>
</dbReference>
<dbReference type="PROSITE" id="PS51318">
    <property type="entry name" value="TAT"/>
    <property type="match status" value="1"/>
</dbReference>
<feature type="domain" description="WxL" evidence="3">
    <location>
        <begin position="154"/>
        <end position="267"/>
    </location>
</feature>
<organism evidence="4 5">
    <name type="scientific">Actinomadura craniellae</name>
    <dbReference type="NCBI Taxonomy" id="2231787"/>
    <lineage>
        <taxon>Bacteria</taxon>
        <taxon>Bacillati</taxon>
        <taxon>Actinomycetota</taxon>
        <taxon>Actinomycetes</taxon>
        <taxon>Streptosporangiales</taxon>
        <taxon>Thermomonosporaceae</taxon>
        <taxon>Actinomadura</taxon>
    </lineage>
</organism>
<dbReference type="OrthoDB" id="4451361at2"/>
<proteinExistence type="predicted"/>
<feature type="transmembrane region" description="Helical" evidence="2">
    <location>
        <begin position="12"/>
        <end position="32"/>
    </location>
</feature>
<evidence type="ECO:0000256" key="1">
    <source>
        <dbReference type="SAM" id="MobiDB-lite"/>
    </source>
</evidence>
<dbReference type="EMBL" id="QLYX01000001">
    <property type="protein sequence ID" value="RAY17177.1"/>
    <property type="molecule type" value="Genomic_DNA"/>
</dbReference>
<accession>A0A365HDL9</accession>
<evidence type="ECO:0000259" key="3">
    <source>
        <dbReference type="Pfam" id="PF13731"/>
    </source>
</evidence>
<dbReference type="InterPro" id="IPR027273">
    <property type="entry name" value="Neocarzinostatin-like"/>
</dbReference>
<keyword evidence="2" id="KW-0812">Transmembrane</keyword>
<sequence length="328" mass="32408">MKLDTRRFLRGAAVMAGAGVLGIGLTAVPAFADGPATTVTPATGADPAGQDVRVTGSGFDPDKNNGFGVYVAFGPRSGDDWYLNANAFQVARWVHKNASSSPGQAKMNPDGTFDLTLAGIKARYTDGDGNQVDCLVTQCYILTLAAHGSPDRSQDTATPVTFVGGENPGDPEDPPPGGGSAGQLITANVTRAGALSLSVAGTDVTLSDAAPGETATGALNKATVTDARGTGAGWNLVGQMSDLTSAEGGTVPAANLGWSPSATVVDDGSTGTVTPGPDVTGLEAARTLASSAAGASGGIFEAGAGLNLLIPAGVAPGSYVGTLTLTLS</sequence>
<protein>
    <recommendedName>
        <fullName evidence="3">WxL domain-containing protein</fullName>
    </recommendedName>
</protein>
<comment type="caution">
    <text evidence="4">The sequence shown here is derived from an EMBL/GenBank/DDBJ whole genome shotgun (WGS) entry which is preliminary data.</text>
</comment>
<name>A0A365HDL9_9ACTN</name>
<evidence type="ECO:0000256" key="2">
    <source>
        <dbReference type="SAM" id="Phobius"/>
    </source>
</evidence>
<dbReference type="InterPro" id="IPR006311">
    <property type="entry name" value="TAT_signal"/>
</dbReference>
<reference evidence="4 5" key="1">
    <citation type="submission" date="2018-06" db="EMBL/GenBank/DDBJ databases">
        <title>Actinomadura craniellae sp. nov. isolated from marine sponge Craniella sp.</title>
        <authorList>
            <person name="Li L."/>
            <person name="Xu Q.H."/>
            <person name="Lin H.W."/>
            <person name="Lu Y.H."/>
        </authorList>
    </citation>
    <scope>NUCLEOTIDE SEQUENCE [LARGE SCALE GENOMIC DNA]</scope>
    <source>
        <strain evidence="4 5">LHW63021</strain>
    </source>
</reference>
<dbReference type="SUPFAM" id="SSF49319">
    <property type="entry name" value="Actinoxanthin-like"/>
    <property type="match status" value="1"/>
</dbReference>
<evidence type="ECO:0000313" key="4">
    <source>
        <dbReference type="EMBL" id="RAY17177.1"/>
    </source>
</evidence>
<gene>
    <name evidence="4" type="ORF">DPM19_03230</name>
</gene>
<dbReference type="Proteomes" id="UP000251891">
    <property type="component" value="Unassembled WGS sequence"/>
</dbReference>
<keyword evidence="5" id="KW-1185">Reference proteome</keyword>
<feature type="region of interest" description="Disordered" evidence="1">
    <location>
        <begin position="150"/>
        <end position="183"/>
    </location>
</feature>
<dbReference type="AlphaFoldDB" id="A0A365HDL9"/>